<sequence>MRRWLGSRRVSTKILIVAAVAIAGTAATGILALAAISDLRGTRDDEVGRAVPYISALNRAALAAKAAANDERGFLLGGDTQFRDEALGRQAAVNAAMQDAARTANAAETATLAKIQSALDAWFDALRTEFATYPADKAKATTDAFGANRDLRKVYEGLIDDESTRAGKALVAGQSFDDTVHSTRLAVIVLLGVAMVLAVALSLYIGRMIVQPLGRVSRVLRAVAGGDLTQDAGVDQGDEVGQMAGALRQATSQLRGTVATLAEHAVILAAASDELAVTSTQSAAGAEAGARQAGAVAGLADQMSTTIATVAAGATEMGASIREISQSASQAVTVAGRAVEVAGRGGTVMGQLGDSSAEIGNVIKLITSIAEQTNLLALNATIEAARAGDAGKGFAVVANEVKELAQETARATDDIGRRVAAIQSDTSEAVAAIEEIGEIIERINEYQTTIASAVEEQSATTEEMSRSVEEVSATGRQVAETIGSVASSVQLTTAGIGEANRAAGSLAELSGSLRSIVQTFRY</sequence>
<dbReference type="PANTHER" id="PTHR32089">
    <property type="entry name" value="METHYL-ACCEPTING CHEMOTAXIS PROTEIN MCPB"/>
    <property type="match status" value="1"/>
</dbReference>
<keyword evidence="2 6" id="KW-1133">Transmembrane helix</keyword>
<feature type="domain" description="Methyl-accepting transducer" evidence="7">
    <location>
        <begin position="264"/>
        <end position="493"/>
    </location>
</feature>
<feature type="domain" description="HAMP" evidence="8">
    <location>
        <begin position="207"/>
        <end position="259"/>
    </location>
</feature>
<proteinExistence type="inferred from homology"/>
<dbReference type="SUPFAM" id="SSF58104">
    <property type="entry name" value="Methyl-accepting chemotaxis protein (MCP) signaling domain"/>
    <property type="match status" value="1"/>
</dbReference>
<dbReference type="PRINTS" id="PR00260">
    <property type="entry name" value="CHEMTRNSDUCR"/>
</dbReference>
<organism evidence="9 10">
    <name type="scientific">Dactylosporangium salmoneum</name>
    <dbReference type="NCBI Taxonomy" id="53361"/>
    <lineage>
        <taxon>Bacteria</taxon>
        <taxon>Bacillati</taxon>
        <taxon>Actinomycetota</taxon>
        <taxon>Actinomycetes</taxon>
        <taxon>Micromonosporales</taxon>
        <taxon>Micromonosporaceae</taxon>
        <taxon>Dactylosporangium</taxon>
    </lineage>
</organism>
<feature type="transmembrane region" description="Helical" evidence="6">
    <location>
        <begin position="185"/>
        <end position="205"/>
    </location>
</feature>
<evidence type="ECO:0008006" key="11">
    <source>
        <dbReference type="Google" id="ProtNLM"/>
    </source>
</evidence>
<dbReference type="PROSITE" id="PS50111">
    <property type="entry name" value="CHEMOTAXIS_TRANSDUC_2"/>
    <property type="match status" value="1"/>
</dbReference>
<gene>
    <name evidence="9" type="ORF">GCM10010170_002780</name>
</gene>
<dbReference type="Pfam" id="PF00672">
    <property type="entry name" value="HAMP"/>
    <property type="match status" value="1"/>
</dbReference>
<dbReference type="SMART" id="SM00283">
    <property type="entry name" value="MA"/>
    <property type="match status" value="1"/>
</dbReference>
<dbReference type="EMBL" id="BAAARV010000004">
    <property type="protein sequence ID" value="GAA2327274.1"/>
    <property type="molecule type" value="Genomic_DNA"/>
</dbReference>
<evidence type="ECO:0000313" key="10">
    <source>
        <dbReference type="Proteomes" id="UP001501444"/>
    </source>
</evidence>
<keyword evidence="10" id="KW-1185">Reference proteome</keyword>
<dbReference type="InterPro" id="IPR004089">
    <property type="entry name" value="MCPsignal_dom"/>
</dbReference>
<dbReference type="RefSeq" id="WP_344610319.1">
    <property type="nucleotide sequence ID" value="NZ_BAAARV010000004.1"/>
</dbReference>
<dbReference type="CDD" id="cd06225">
    <property type="entry name" value="HAMP"/>
    <property type="match status" value="1"/>
</dbReference>
<evidence type="ECO:0000256" key="5">
    <source>
        <dbReference type="PROSITE-ProRule" id="PRU00284"/>
    </source>
</evidence>
<evidence type="ECO:0000256" key="3">
    <source>
        <dbReference type="ARBA" id="ARBA00023224"/>
    </source>
</evidence>
<keyword evidence="1 6" id="KW-0812">Transmembrane</keyword>
<dbReference type="Proteomes" id="UP001501444">
    <property type="component" value="Unassembled WGS sequence"/>
</dbReference>
<evidence type="ECO:0000256" key="4">
    <source>
        <dbReference type="ARBA" id="ARBA00029447"/>
    </source>
</evidence>
<dbReference type="InterPro" id="IPR003660">
    <property type="entry name" value="HAMP_dom"/>
</dbReference>
<evidence type="ECO:0000313" key="9">
    <source>
        <dbReference type="EMBL" id="GAA2327274.1"/>
    </source>
</evidence>
<keyword evidence="6" id="KW-0472">Membrane</keyword>
<protein>
    <recommendedName>
        <fullName evidence="11">Methyl-accepting chemotaxis protein</fullName>
    </recommendedName>
</protein>
<evidence type="ECO:0000256" key="6">
    <source>
        <dbReference type="SAM" id="Phobius"/>
    </source>
</evidence>
<keyword evidence="3 5" id="KW-0807">Transducer</keyword>
<evidence type="ECO:0000259" key="8">
    <source>
        <dbReference type="PROSITE" id="PS50885"/>
    </source>
</evidence>
<dbReference type="InterPro" id="IPR004090">
    <property type="entry name" value="Chemotax_Me-accpt_rcpt"/>
</dbReference>
<dbReference type="PANTHER" id="PTHR32089:SF112">
    <property type="entry name" value="LYSOZYME-LIKE PROTEIN-RELATED"/>
    <property type="match status" value="1"/>
</dbReference>
<evidence type="ECO:0000259" key="7">
    <source>
        <dbReference type="PROSITE" id="PS50111"/>
    </source>
</evidence>
<evidence type="ECO:0000256" key="1">
    <source>
        <dbReference type="ARBA" id="ARBA00022692"/>
    </source>
</evidence>
<evidence type="ECO:0000256" key="2">
    <source>
        <dbReference type="ARBA" id="ARBA00022989"/>
    </source>
</evidence>
<comment type="caution">
    <text evidence="9">The sequence shown here is derived from an EMBL/GenBank/DDBJ whole genome shotgun (WGS) entry which is preliminary data.</text>
</comment>
<name>A0ABP5S9K3_9ACTN</name>
<accession>A0ABP5S9K3</accession>
<comment type="similarity">
    <text evidence="4">Belongs to the methyl-accepting chemotaxis (MCP) protein family.</text>
</comment>
<reference evidence="10" key="1">
    <citation type="journal article" date="2019" name="Int. J. Syst. Evol. Microbiol.">
        <title>The Global Catalogue of Microorganisms (GCM) 10K type strain sequencing project: providing services to taxonomists for standard genome sequencing and annotation.</title>
        <authorList>
            <consortium name="The Broad Institute Genomics Platform"/>
            <consortium name="The Broad Institute Genome Sequencing Center for Infectious Disease"/>
            <person name="Wu L."/>
            <person name="Ma J."/>
        </authorList>
    </citation>
    <scope>NUCLEOTIDE SEQUENCE [LARGE SCALE GENOMIC DNA]</scope>
    <source>
        <strain evidence="10">JCM 3272</strain>
    </source>
</reference>
<dbReference type="Pfam" id="PF00015">
    <property type="entry name" value="MCPsignal"/>
    <property type="match status" value="1"/>
</dbReference>
<dbReference type="SMART" id="SM00304">
    <property type="entry name" value="HAMP"/>
    <property type="match status" value="3"/>
</dbReference>
<dbReference type="Gene3D" id="1.10.287.950">
    <property type="entry name" value="Methyl-accepting chemotaxis protein"/>
    <property type="match status" value="1"/>
</dbReference>
<dbReference type="PROSITE" id="PS50885">
    <property type="entry name" value="HAMP"/>
    <property type="match status" value="1"/>
</dbReference>
<feature type="transmembrane region" description="Helical" evidence="6">
    <location>
        <begin position="12"/>
        <end position="36"/>
    </location>
</feature>